<proteinExistence type="predicted"/>
<keyword evidence="4" id="KW-1185">Reference proteome</keyword>
<evidence type="ECO:0000313" key="4">
    <source>
        <dbReference type="Proteomes" id="UP001500751"/>
    </source>
</evidence>
<evidence type="ECO:0000256" key="1">
    <source>
        <dbReference type="SAM" id="MobiDB-lite"/>
    </source>
</evidence>
<feature type="domain" description="DnaJ homologue subfamily C member 28 conserved" evidence="2">
    <location>
        <begin position="12"/>
        <end position="77"/>
    </location>
</feature>
<organism evidence="3 4">
    <name type="scientific">Catenulispora yoronensis</name>
    <dbReference type="NCBI Taxonomy" id="450799"/>
    <lineage>
        <taxon>Bacteria</taxon>
        <taxon>Bacillati</taxon>
        <taxon>Actinomycetota</taxon>
        <taxon>Actinomycetes</taxon>
        <taxon>Catenulisporales</taxon>
        <taxon>Catenulisporaceae</taxon>
        <taxon>Catenulispora</taxon>
    </lineage>
</organism>
<dbReference type="Pfam" id="PF09350">
    <property type="entry name" value="DJC28_CD"/>
    <property type="match status" value="1"/>
</dbReference>
<dbReference type="Proteomes" id="UP001500751">
    <property type="component" value="Unassembled WGS sequence"/>
</dbReference>
<evidence type="ECO:0000259" key="2">
    <source>
        <dbReference type="Pfam" id="PF09350"/>
    </source>
</evidence>
<dbReference type="EMBL" id="BAAAQN010000044">
    <property type="protein sequence ID" value="GAA2047966.1"/>
    <property type="molecule type" value="Genomic_DNA"/>
</dbReference>
<evidence type="ECO:0000313" key="3">
    <source>
        <dbReference type="EMBL" id="GAA2047966.1"/>
    </source>
</evidence>
<accession>A0ABP5GMG2</accession>
<protein>
    <submittedName>
        <fullName evidence="3">DUF1992 domain-containing protein</fullName>
    </submittedName>
</protein>
<feature type="region of interest" description="Disordered" evidence="1">
    <location>
        <begin position="18"/>
        <end position="38"/>
    </location>
</feature>
<name>A0ABP5GMG2_9ACTN</name>
<reference evidence="4" key="1">
    <citation type="journal article" date="2019" name="Int. J. Syst. Evol. Microbiol.">
        <title>The Global Catalogue of Microorganisms (GCM) 10K type strain sequencing project: providing services to taxonomists for standard genome sequencing and annotation.</title>
        <authorList>
            <consortium name="The Broad Institute Genomics Platform"/>
            <consortium name="The Broad Institute Genome Sequencing Center for Infectious Disease"/>
            <person name="Wu L."/>
            <person name="Ma J."/>
        </authorList>
    </citation>
    <scope>NUCLEOTIDE SEQUENCE [LARGE SCALE GENOMIC DNA]</scope>
    <source>
        <strain evidence="4">JCM 16014</strain>
    </source>
</reference>
<dbReference type="InterPro" id="IPR018961">
    <property type="entry name" value="DnaJ_homolog_subfam-C_membr-28"/>
</dbReference>
<dbReference type="RefSeq" id="WP_344669198.1">
    <property type="nucleotide sequence ID" value="NZ_BAAAQN010000044.1"/>
</dbReference>
<gene>
    <name evidence="3" type="ORF">GCM10009839_61730</name>
</gene>
<comment type="caution">
    <text evidence="3">The sequence shown here is derived from an EMBL/GenBank/DDBJ whole genome shotgun (WGS) entry which is preliminary data.</text>
</comment>
<sequence length="136" mass="15222">MSTWRERFDAGVDKRVRDAERSGAFEDNPLTGKPLPGDGQPYREDWWLTQLVARENVGLHALPLPLALRREAQDLRKGLIEGRLAVTESALRAAIEDYDARADIARRTPQPGPSVVIPRVDADEAVAAWRDRRAGK</sequence>